<name>A0A2P5EXW3_TREOI</name>
<dbReference type="EMBL" id="JXTC01000084">
    <property type="protein sequence ID" value="PON90372.1"/>
    <property type="molecule type" value="Genomic_DNA"/>
</dbReference>
<gene>
    <name evidence="2" type="ORF">TorRG33x02_138410</name>
</gene>
<evidence type="ECO:0000256" key="1">
    <source>
        <dbReference type="SAM" id="SignalP"/>
    </source>
</evidence>
<keyword evidence="1" id="KW-0732">Signal</keyword>
<sequence>MSLTTLLLVMLPSRSDLLLLGWLSEDRVIENQTRPSDHKIKTIAKVFGVTVQPSGHLKGCH</sequence>
<protein>
    <submittedName>
        <fullName evidence="2">Uncharacterized protein</fullName>
    </submittedName>
</protein>
<evidence type="ECO:0000313" key="2">
    <source>
        <dbReference type="EMBL" id="PON90372.1"/>
    </source>
</evidence>
<dbReference type="InParanoid" id="A0A2P5EXW3"/>
<accession>A0A2P5EXW3</accession>
<feature type="chain" id="PRO_5015111515" evidence="1">
    <location>
        <begin position="16"/>
        <end position="61"/>
    </location>
</feature>
<organism evidence="2 3">
    <name type="scientific">Trema orientale</name>
    <name type="common">Charcoal tree</name>
    <name type="synonym">Celtis orientalis</name>
    <dbReference type="NCBI Taxonomy" id="63057"/>
    <lineage>
        <taxon>Eukaryota</taxon>
        <taxon>Viridiplantae</taxon>
        <taxon>Streptophyta</taxon>
        <taxon>Embryophyta</taxon>
        <taxon>Tracheophyta</taxon>
        <taxon>Spermatophyta</taxon>
        <taxon>Magnoliopsida</taxon>
        <taxon>eudicotyledons</taxon>
        <taxon>Gunneridae</taxon>
        <taxon>Pentapetalae</taxon>
        <taxon>rosids</taxon>
        <taxon>fabids</taxon>
        <taxon>Rosales</taxon>
        <taxon>Cannabaceae</taxon>
        <taxon>Trema</taxon>
    </lineage>
</organism>
<keyword evidence="3" id="KW-1185">Reference proteome</keyword>
<proteinExistence type="predicted"/>
<feature type="signal peptide" evidence="1">
    <location>
        <begin position="1"/>
        <end position="15"/>
    </location>
</feature>
<evidence type="ECO:0000313" key="3">
    <source>
        <dbReference type="Proteomes" id="UP000237000"/>
    </source>
</evidence>
<comment type="caution">
    <text evidence="2">The sequence shown here is derived from an EMBL/GenBank/DDBJ whole genome shotgun (WGS) entry which is preliminary data.</text>
</comment>
<dbReference type="Proteomes" id="UP000237000">
    <property type="component" value="Unassembled WGS sequence"/>
</dbReference>
<dbReference type="AlphaFoldDB" id="A0A2P5EXW3"/>
<reference evidence="3" key="1">
    <citation type="submission" date="2016-06" db="EMBL/GenBank/DDBJ databases">
        <title>Parallel loss of symbiosis genes in relatives of nitrogen-fixing non-legume Parasponia.</title>
        <authorList>
            <person name="Van Velzen R."/>
            <person name="Holmer R."/>
            <person name="Bu F."/>
            <person name="Rutten L."/>
            <person name="Van Zeijl A."/>
            <person name="Liu W."/>
            <person name="Santuari L."/>
            <person name="Cao Q."/>
            <person name="Sharma T."/>
            <person name="Shen D."/>
            <person name="Roswanjaya Y."/>
            <person name="Wardhani T."/>
            <person name="Kalhor M.S."/>
            <person name="Jansen J."/>
            <person name="Van den Hoogen J."/>
            <person name="Gungor B."/>
            <person name="Hartog M."/>
            <person name="Hontelez J."/>
            <person name="Verver J."/>
            <person name="Yang W.-C."/>
            <person name="Schijlen E."/>
            <person name="Repin R."/>
            <person name="Schilthuizen M."/>
            <person name="Schranz E."/>
            <person name="Heidstra R."/>
            <person name="Miyata K."/>
            <person name="Fedorova E."/>
            <person name="Kohlen W."/>
            <person name="Bisseling T."/>
            <person name="Smit S."/>
            <person name="Geurts R."/>
        </authorList>
    </citation>
    <scope>NUCLEOTIDE SEQUENCE [LARGE SCALE GENOMIC DNA]</scope>
    <source>
        <strain evidence="3">cv. RG33-2</strain>
    </source>
</reference>